<accession>A0A7X6DKS5</accession>
<dbReference type="PANTHER" id="PTHR34853">
    <property type="match status" value="1"/>
</dbReference>
<dbReference type="Pfam" id="PF03583">
    <property type="entry name" value="LIP"/>
    <property type="match status" value="1"/>
</dbReference>
<dbReference type="PROSITE" id="PS51257">
    <property type="entry name" value="PROKAR_LIPOPROTEIN"/>
    <property type="match status" value="1"/>
</dbReference>
<protein>
    <submittedName>
        <fullName evidence="1">Esterase</fullName>
    </submittedName>
</protein>
<dbReference type="RefSeq" id="WP_168110150.1">
    <property type="nucleotide sequence ID" value="NZ_VTOX01000014.1"/>
</dbReference>
<reference evidence="1 2" key="1">
    <citation type="journal article" date="2020" name="Nature">
        <title>Bacterial chemolithoautotrophy via manganese oxidation.</title>
        <authorList>
            <person name="Yu H."/>
            <person name="Leadbetter J.R."/>
        </authorList>
    </citation>
    <scope>NUCLEOTIDE SEQUENCE [LARGE SCALE GENOMIC DNA]</scope>
    <source>
        <strain evidence="1 2">RBP-1</strain>
    </source>
</reference>
<dbReference type="EMBL" id="VTOX01000014">
    <property type="protein sequence ID" value="NKE69012.1"/>
    <property type="molecule type" value="Genomic_DNA"/>
</dbReference>
<dbReference type="AlphaFoldDB" id="A0A7X6DKS5"/>
<name>A0A7X6DKS5_9BURK</name>
<dbReference type="SUPFAM" id="SSF53474">
    <property type="entry name" value="alpha/beta-Hydrolases"/>
    <property type="match status" value="1"/>
</dbReference>
<keyword evidence="2" id="KW-1185">Reference proteome</keyword>
<dbReference type="PIRSF" id="PIRSF029171">
    <property type="entry name" value="Esterase_LipA"/>
    <property type="match status" value="1"/>
</dbReference>
<dbReference type="InterPro" id="IPR005152">
    <property type="entry name" value="Lipase_secreted"/>
</dbReference>
<dbReference type="PANTHER" id="PTHR34853:SF1">
    <property type="entry name" value="LIPASE 5"/>
    <property type="match status" value="1"/>
</dbReference>
<dbReference type="Gene3D" id="3.40.50.1820">
    <property type="entry name" value="alpha/beta hydrolase"/>
    <property type="match status" value="1"/>
</dbReference>
<dbReference type="InterPro" id="IPR029058">
    <property type="entry name" value="AB_hydrolase_fold"/>
</dbReference>
<dbReference type="GO" id="GO:0004806">
    <property type="term" value="F:triacylglycerol lipase activity"/>
    <property type="evidence" value="ECO:0007669"/>
    <property type="project" value="InterPro"/>
</dbReference>
<evidence type="ECO:0000313" key="2">
    <source>
        <dbReference type="Proteomes" id="UP000521868"/>
    </source>
</evidence>
<dbReference type="Proteomes" id="UP000521868">
    <property type="component" value="Unassembled WGS sequence"/>
</dbReference>
<dbReference type="Gene3D" id="1.10.260.160">
    <property type="match status" value="1"/>
</dbReference>
<proteinExistence type="predicted"/>
<comment type="caution">
    <text evidence="1">The sequence shown here is derived from an EMBL/GenBank/DDBJ whole genome shotgun (WGS) entry which is preliminary data.</text>
</comment>
<organism evidence="1 2">
    <name type="scientific">Ramlibacter lithotrophicus</name>
    <dbReference type="NCBI Taxonomy" id="2606681"/>
    <lineage>
        <taxon>Bacteria</taxon>
        <taxon>Pseudomonadati</taxon>
        <taxon>Pseudomonadota</taxon>
        <taxon>Betaproteobacteria</taxon>
        <taxon>Burkholderiales</taxon>
        <taxon>Comamonadaceae</taxon>
        <taxon>Ramlibacter</taxon>
    </lineage>
</organism>
<dbReference type="GO" id="GO:0016042">
    <property type="term" value="P:lipid catabolic process"/>
    <property type="evidence" value="ECO:0007669"/>
    <property type="project" value="InterPro"/>
</dbReference>
<evidence type="ECO:0000313" key="1">
    <source>
        <dbReference type="EMBL" id="NKE69012.1"/>
    </source>
</evidence>
<sequence>MRKFHALTAVAAAVLVAACGGGGGNDRGALLEPPQTVATLSAAQIDAATQSSGLRALSGPAQCDVKVTQLHYATVGVNGEEANASAAMLVPAGACAAASHPLVAYAKGTDVQKPRTLANPTDTETFLLAAMYAAQGYAVVATDYLGYAKSTYSFHPYLHAESEAASVIDSIRAARNAAPSQGAALSGKVMLTGYSQGGHASMAAQRAIERDLGSEIGIAAAAHLAGPYNLSGSMRLTNAIAGYQFFVPFLVTAWQKVYGNLYGSVTQAFKAPYSNYIETLLPNPTMTYATLVTSGTLPGGPGVSPDQARDLVFQPAFLADIQTNPDNAVVQAARKNDLLGWNPRSRTLLCGGAGDPTVPGALHMGVAQADFASRGLSNVTSVDVDPMVRAAFGVNGQAPADPASAAFATYYANYHGTYEPPLCHAQARALFNTVR</sequence>
<gene>
    <name evidence="1" type="ORF">RAMLITH_24675</name>
</gene>